<feature type="transmembrane region" description="Helical" evidence="7">
    <location>
        <begin position="6"/>
        <end position="25"/>
    </location>
</feature>
<dbReference type="GeneID" id="81397417"/>
<evidence type="ECO:0000313" key="10">
    <source>
        <dbReference type="Proteomes" id="UP001141434"/>
    </source>
</evidence>
<dbReference type="Gene3D" id="1.20.144.10">
    <property type="entry name" value="Phosphatidic acid phosphatase type 2/haloperoxidase"/>
    <property type="match status" value="1"/>
</dbReference>
<dbReference type="GO" id="GO:0006644">
    <property type="term" value="P:phospholipid metabolic process"/>
    <property type="evidence" value="ECO:0007669"/>
    <property type="project" value="InterPro"/>
</dbReference>
<feature type="region of interest" description="Disordered" evidence="6">
    <location>
        <begin position="348"/>
        <end position="393"/>
    </location>
</feature>
<dbReference type="SUPFAM" id="SSF48317">
    <property type="entry name" value="Acid phosphatase/Vanadium-dependent haloperoxidase"/>
    <property type="match status" value="1"/>
</dbReference>
<keyword evidence="10" id="KW-1185">Reference proteome</keyword>
<evidence type="ECO:0000259" key="8">
    <source>
        <dbReference type="SMART" id="SM00014"/>
    </source>
</evidence>
<reference evidence="9" key="1">
    <citation type="submission" date="2022-11" db="EMBL/GenBank/DDBJ databases">
        <authorList>
            <person name="Petersen C."/>
        </authorList>
    </citation>
    <scope>NUCLEOTIDE SEQUENCE</scope>
    <source>
        <strain evidence="9">IBT 34128</strain>
    </source>
</reference>
<comment type="subcellular location">
    <subcellularLocation>
        <location evidence="1">Membrane</location>
        <topology evidence="1">Multi-pass membrane protein</topology>
    </subcellularLocation>
</comment>
<name>A0A9W9JYU5_9EURO</name>
<dbReference type="GO" id="GO:0016020">
    <property type="term" value="C:membrane"/>
    <property type="evidence" value="ECO:0007669"/>
    <property type="project" value="UniProtKB-SubCell"/>
</dbReference>
<accession>A0A9W9JYU5</accession>
<evidence type="ECO:0000256" key="6">
    <source>
        <dbReference type="SAM" id="MobiDB-lite"/>
    </source>
</evidence>
<feature type="domain" description="Phosphatidic acid phosphatase type 2/haloperoxidase" evidence="8">
    <location>
        <begin position="127"/>
        <end position="309"/>
    </location>
</feature>
<proteinExistence type="inferred from homology"/>
<dbReference type="EMBL" id="JAPMSZ010000010">
    <property type="protein sequence ID" value="KAJ5086416.1"/>
    <property type="molecule type" value="Genomic_DNA"/>
</dbReference>
<keyword evidence="5 7" id="KW-0472">Membrane</keyword>
<dbReference type="PANTHER" id="PTHR10165:SF154">
    <property type="entry name" value="PAP2 DOMAIN PROTEIN (AFU_ORTHOLOGUE AFUA_1G09730)"/>
    <property type="match status" value="1"/>
</dbReference>
<evidence type="ECO:0000313" key="9">
    <source>
        <dbReference type="EMBL" id="KAJ5086416.1"/>
    </source>
</evidence>
<evidence type="ECO:0000256" key="3">
    <source>
        <dbReference type="ARBA" id="ARBA00022692"/>
    </source>
</evidence>
<feature type="transmembrane region" description="Helical" evidence="7">
    <location>
        <begin position="291"/>
        <end position="309"/>
    </location>
</feature>
<dbReference type="Proteomes" id="UP001141434">
    <property type="component" value="Unassembled WGS sequence"/>
</dbReference>
<evidence type="ECO:0000256" key="5">
    <source>
        <dbReference type="ARBA" id="ARBA00023136"/>
    </source>
</evidence>
<protein>
    <recommendedName>
        <fullName evidence="8">Phosphatidic acid phosphatase type 2/haloperoxidase domain-containing protein</fullName>
    </recommendedName>
</protein>
<feature type="compositionally biased region" description="Polar residues" evidence="6">
    <location>
        <begin position="363"/>
        <end position="387"/>
    </location>
</feature>
<dbReference type="FunFam" id="1.20.144.10:FF:000042">
    <property type="entry name" value="PAP2 domain protein"/>
    <property type="match status" value="1"/>
</dbReference>
<comment type="caution">
    <text evidence="9">The sequence shown here is derived from an EMBL/GenBank/DDBJ whole genome shotgun (WGS) entry which is preliminary data.</text>
</comment>
<dbReference type="InterPro" id="IPR043216">
    <property type="entry name" value="PAP-like"/>
</dbReference>
<feature type="transmembrane region" description="Helical" evidence="7">
    <location>
        <begin position="78"/>
        <end position="107"/>
    </location>
</feature>
<feature type="transmembrane region" description="Helical" evidence="7">
    <location>
        <begin position="263"/>
        <end position="285"/>
    </location>
</feature>
<sequence>MDLKDAALRISKLLVLSYIIDWIFIMKSILTKGQIHSGIALIGYGFSKVTPNHHAFSLTDPSISYPYTENETVTTETLILAGLFAPAVIVLLGALLLIPGTAAAAAVDGTKPSVAQILRRKIWEWNAGWMGLAVALAGVWTSTQGLKDLIGKPRPDLLARCDPDLSTLAQHTVSGLGKKVAGAPVLVSWEICRNQASFVKVDGFSSFPSGHSSFAFAGLTYLTLWLCSKFSVGFPYLPPYPVEDQTHSDDRASVRKRGAAPPVLLMLLAFVPFATACFIAASRWFNYRHHGFDILFGSTMGVLFGWIGFRMYHLPIRRGAGWAWGARSRKRAFLRGIGVPSSLGTDNWAYPQNTDLDNRGNTDVENAPSAHSQPPNSHVKTSGSSANGARLEV</sequence>
<dbReference type="InterPro" id="IPR000326">
    <property type="entry name" value="PAP2/HPO"/>
</dbReference>
<dbReference type="RefSeq" id="XP_056508541.1">
    <property type="nucleotide sequence ID" value="XM_056658248.1"/>
</dbReference>
<feature type="transmembrane region" description="Helical" evidence="7">
    <location>
        <begin position="127"/>
        <end position="146"/>
    </location>
</feature>
<evidence type="ECO:0000256" key="2">
    <source>
        <dbReference type="ARBA" id="ARBA00008816"/>
    </source>
</evidence>
<dbReference type="GO" id="GO:0008195">
    <property type="term" value="F:phosphatidate phosphatase activity"/>
    <property type="evidence" value="ECO:0007669"/>
    <property type="project" value="TreeGrafter"/>
</dbReference>
<reference evidence="9" key="2">
    <citation type="journal article" date="2023" name="IMA Fungus">
        <title>Comparative genomic study of the Penicillium genus elucidates a diverse pangenome and 15 lateral gene transfer events.</title>
        <authorList>
            <person name="Petersen C."/>
            <person name="Sorensen T."/>
            <person name="Nielsen M.R."/>
            <person name="Sondergaard T.E."/>
            <person name="Sorensen J.L."/>
            <person name="Fitzpatrick D.A."/>
            <person name="Frisvad J.C."/>
            <person name="Nielsen K.L."/>
        </authorList>
    </citation>
    <scope>NUCLEOTIDE SEQUENCE</scope>
    <source>
        <strain evidence="9">IBT 34128</strain>
    </source>
</reference>
<keyword evidence="3 7" id="KW-0812">Transmembrane</keyword>
<dbReference type="PANTHER" id="PTHR10165">
    <property type="entry name" value="LIPID PHOSPHATE PHOSPHATASE"/>
    <property type="match status" value="1"/>
</dbReference>
<dbReference type="OrthoDB" id="10030083at2759"/>
<comment type="similarity">
    <text evidence="2">Belongs to the PA-phosphatase related phosphoesterase family.</text>
</comment>
<dbReference type="InterPro" id="IPR036938">
    <property type="entry name" value="PAP2/HPO_sf"/>
</dbReference>
<gene>
    <name evidence="9" type="ORF">NUU61_007723</name>
</gene>
<keyword evidence="4 7" id="KW-1133">Transmembrane helix</keyword>
<evidence type="ECO:0000256" key="1">
    <source>
        <dbReference type="ARBA" id="ARBA00004141"/>
    </source>
</evidence>
<dbReference type="AlphaFoldDB" id="A0A9W9JYU5"/>
<dbReference type="SMART" id="SM00014">
    <property type="entry name" value="acidPPc"/>
    <property type="match status" value="1"/>
</dbReference>
<dbReference type="Pfam" id="PF01569">
    <property type="entry name" value="PAP2"/>
    <property type="match status" value="1"/>
</dbReference>
<organism evidence="9 10">
    <name type="scientific">Penicillium alfredii</name>
    <dbReference type="NCBI Taxonomy" id="1506179"/>
    <lineage>
        <taxon>Eukaryota</taxon>
        <taxon>Fungi</taxon>
        <taxon>Dikarya</taxon>
        <taxon>Ascomycota</taxon>
        <taxon>Pezizomycotina</taxon>
        <taxon>Eurotiomycetes</taxon>
        <taxon>Eurotiomycetidae</taxon>
        <taxon>Eurotiales</taxon>
        <taxon>Aspergillaceae</taxon>
        <taxon>Penicillium</taxon>
    </lineage>
</organism>
<dbReference type="CDD" id="cd03390">
    <property type="entry name" value="PAP2_containing_1_like"/>
    <property type="match status" value="1"/>
</dbReference>
<dbReference type="GO" id="GO:0046839">
    <property type="term" value="P:phospholipid dephosphorylation"/>
    <property type="evidence" value="ECO:0007669"/>
    <property type="project" value="TreeGrafter"/>
</dbReference>
<evidence type="ECO:0000256" key="4">
    <source>
        <dbReference type="ARBA" id="ARBA00022989"/>
    </source>
</evidence>
<evidence type="ECO:0000256" key="7">
    <source>
        <dbReference type="SAM" id="Phobius"/>
    </source>
</evidence>